<feature type="signal peptide" evidence="1">
    <location>
        <begin position="1"/>
        <end position="24"/>
    </location>
</feature>
<sequence>MKVAKFGLMLTALAFSTSSFFTQASGLYPGHVLNKTHRANTHHIVRNFVETRSGYGYVTFSGGKAIGNTDNAFTVTVGPHNTKIGSIRGAVDLNFKPEELNCVRGLHLSLTVSEKVPLSISPSCDALLRADIKRSISHTVAGGEVPLPEVPIDPAGIFRLGVKVGATLKVGADFAAGLEVGGFDKPNESIEINGQRRPDFVYASVRPFISGAAKASGYAKLNLFLKTVEKGVKGKLNLINAGTTAYAEAGVTYKPETNAQEPAFKITTLPLIMDASGWVMVNPTYNMDQNKKYQYYTRLKWDANASGGDGSVGLYCDVKLFGMARIFYAETTLISWSPIYEYTRTIYDRTTYI</sequence>
<evidence type="ECO:0000313" key="2">
    <source>
        <dbReference type="EMBL" id="SFP01589.1"/>
    </source>
</evidence>
<dbReference type="AlphaFoldDB" id="A0A1I5LW79"/>
<name>A0A1I5LW79_9GAMM</name>
<evidence type="ECO:0000313" key="3">
    <source>
        <dbReference type="Proteomes" id="UP000182692"/>
    </source>
</evidence>
<organism evidence="2 3">
    <name type="scientific">Enterovibrio norvegicus DSM 15893</name>
    <dbReference type="NCBI Taxonomy" id="1121869"/>
    <lineage>
        <taxon>Bacteria</taxon>
        <taxon>Pseudomonadati</taxon>
        <taxon>Pseudomonadota</taxon>
        <taxon>Gammaproteobacteria</taxon>
        <taxon>Vibrionales</taxon>
        <taxon>Vibrionaceae</taxon>
        <taxon>Enterovibrio</taxon>
    </lineage>
</organism>
<feature type="chain" id="PRO_5010304233" evidence="1">
    <location>
        <begin position="25"/>
        <end position="353"/>
    </location>
</feature>
<proteinExistence type="predicted"/>
<dbReference type="EMBL" id="FOWR01000006">
    <property type="protein sequence ID" value="SFP01589.1"/>
    <property type="molecule type" value="Genomic_DNA"/>
</dbReference>
<protein>
    <submittedName>
        <fullName evidence="2">Uncharacterized protein</fullName>
    </submittedName>
</protein>
<dbReference type="RefSeq" id="WP_017016635.1">
    <property type="nucleotide sequence ID" value="NZ_FOWR01000006.1"/>
</dbReference>
<dbReference type="GeneID" id="35872269"/>
<dbReference type="OrthoDB" id="6283629at2"/>
<dbReference type="Proteomes" id="UP000182692">
    <property type="component" value="Unassembled WGS sequence"/>
</dbReference>
<reference evidence="2 3" key="1">
    <citation type="submission" date="2016-10" db="EMBL/GenBank/DDBJ databases">
        <authorList>
            <person name="de Groot N.N."/>
        </authorList>
    </citation>
    <scope>NUCLEOTIDE SEQUENCE [LARGE SCALE GENOMIC DNA]</scope>
    <source>
        <strain evidence="2 3">DSM 15893</strain>
    </source>
</reference>
<accession>A0A1I5LW79</accession>
<keyword evidence="1" id="KW-0732">Signal</keyword>
<evidence type="ECO:0000256" key="1">
    <source>
        <dbReference type="SAM" id="SignalP"/>
    </source>
</evidence>
<gene>
    <name evidence="2" type="ORF">SAMN03084138_01111</name>
</gene>